<sequence>MDLRANIIELLVLHTGKKPDRINSADIFRGNGYEGDDGDELIVAFSEAFDVDISTFNHVFHYIGDEPPGHRRVFPVDAEGKEIPFVPVSVDMLVHAAEQHKWHYPYPEHTIRITLRSRIFQAGLIALVSAGAIILLLMKYSNL</sequence>
<evidence type="ECO:0008006" key="4">
    <source>
        <dbReference type="Google" id="ProtNLM"/>
    </source>
</evidence>
<dbReference type="RefSeq" id="WP_090187082.1">
    <property type="nucleotide sequence ID" value="NZ_FOTF01000005.1"/>
</dbReference>
<evidence type="ECO:0000313" key="2">
    <source>
        <dbReference type="EMBL" id="SFK98535.1"/>
    </source>
</evidence>
<evidence type="ECO:0000256" key="1">
    <source>
        <dbReference type="SAM" id="Phobius"/>
    </source>
</evidence>
<accession>A0A1I4DYL1</accession>
<organism evidence="2 3">
    <name type="scientific">Loktanella salsilacus</name>
    <dbReference type="NCBI Taxonomy" id="195913"/>
    <lineage>
        <taxon>Bacteria</taxon>
        <taxon>Pseudomonadati</taxon>
        <taxon>Pseudomonadota</taxon>
        <taxon>Alphaproteobacteria</taxon>
        <taxon>Rhodobacterales</taxon>
        <taxon>Roseobacteraceae</taxon>
        <taxon>Loktanella</taxon>
    </lineage>
</organism>
<name>A0A1I4DYL1_9RHOB</name>
<evidence type="ECO:0000313" key="3">
    <source>
        <dbReference type="Proteomes" id="UP000199550"/>
    </source>
</evidence>
<dbReference type="STRING" id="195913.SAMN04488004_105183"/>
<dbReference type="EMBL" id="FOTF01000005">
    <property type="protein sequence ID" value="SFK98535.1"/>
    <property type="molecule type" value="Genomic_DNA"/>
</dbReference>
<feature type="transmembrane region" description="Helical" evidence="1">
    <location>
        <begin position="119"/>
        <end position="138"/>
    </location>
</feature>
<dbReference type="OrthoDB" id="7210612at2"/>
<reference evidence="2 3" key="1">
    <citation type="submission" date="2016-10" db="EMBL/GenBank/DDBJ databases">
        <authorList>
            <person name="de Groot N.N."/>
        </authorList>
    </citation>
    <scope>NUCLEOTIDE SEQUENCE [LARGE SCALE GENOMIC DNA]</scope>
    <source>
        <strain evidence="2 3">DSM 16199</strain>
    </source>
</reference>
<keyword evidence="1" id="KW-1133">Transmembrane helix</keyword>
<keyword evidence="3" id="KW-1185">Reference proteome</keyword>
<keyword evidence="1" id="KW-0472">Membrane</keyword>
<gene>
    <name evidence="2" type="ORF">SAMN04488004_105183</name>
</gene>
<dbReference type="Proteomes" id="UP000199550">
    <property type="component" value="Unassembled WGS sequence"/>
</dbReference>
<keyword evidence="1" id="KW-0812">Transmembrane</keyword>
<dbReference type="AlphaFoldDB" id="A0A1I4DYL1"/>
<protein>
    <recommendedName>
        <fullName evidence="4">DUF1493 family protein</fullName>
    </recommendedName>
</protein>
<proteinExistence type="predicted"/>